<feature type="transmembrane region" description="Helical" evidence="1">
    <location>
        <begin position="124"/>
        <end position="143"/>
    </location>
</feature>
<feature type="transmembrane region" description="Helical" evidence="1">
    <location>
        <begin position="52"/>
        <end position="72"/>
    </location>
</feature>
<evidence type="ECO:0000313" key="2">
    <source>
        <dbReference type="EMBL" id="MBW4362742.1"/>
    </source>
</evidence>
<accession>A0ABS6Y1C4</accession>
<keyword evidence="1" id="KW-1133">Transmembrane helix</keyword>
<name>A0ABS6Y1C4_9FLAO</name>
<keyword evidence="1" id="KW-0472">Membrane</keyword>
<evidence type="ECO:0000313" key="3">
    <source>
        <dbReference type="Proteomes" id="UP000812031"/>
    </source>
</evidence>
<feature type="transmembrane region" description="Helical" evidence="1">
    <location>
        <begin position="92"/>
        <end position="112"/>
    </location>
</feature>
<feature type="transmembrane region" description="Helical" evidence="1">
    <location>
        <begin position="164"/>
        <end position="183"/>
    </location>
</feature>
<organism evidence="2 3">
    <name type="scientific">Flavobacterium taihuense</name>
    <dbReference type="NCBI Taxonomy" id="2857508"/>
    <lineage>
        <taxon>Bacteria</taxon>
        <taxon>Pseudomonadati</taxon>
        <taxon>Bacteroidota</taxon>
        <taxon>Flavobacteriia</taxon>
        <taxon>Flavobacteriales</taxon>
        <taxon>Flavobacteriaceae</taxon>
        <taxon>Flavobacterium</taxon>
    </lineage>
</organism>
<proteinExistence type="predicted"/>
<keyword evidence="3" id="KW-1185">Reference proteome</keyword>
<dbReference type="Proteomes" id="UP000812031">
    <property type="component" value="Unassembled WGS sequence"/>
</dbReference>
<sequence length="258" mass="30428">MSNKKLSKPFRFNQNSEIRRDFYKRLLYIGICIIPIIIFADNKDEFRLVPLPFFLFAMYQLLQIIALSQLIIDDFFPPKIVSERKTKPFDKFVYYFSNTLFFVGLLSQIFEIRKFDNTINGTKLFWIAGCVGITFAIILTVILKTKFPSVYYESKRRYTVHFGLFIGLFLFTSASTGFVNHSFSDGIKTYKNYKIQRKGKSGGRTTEYFIYLSINNNDERFSIGKTRYDRFKEGDEIELCTIKGKFGFEYVTEFNKLY</sequence>
<protein>
    <submittedName>
        <fullName evidence="2">Uncharacterized protein</fullName>
    </submittedName>
</protein>
<reference evidence="2 3" key="1">
    <citation type="submission" date="2021-07" db="EMBL/GenBank/DDBJ databases">
        <title>Flavobacterium sp. nov. isolated from sediment on the Taihu Lake.</title>
        <authorList>
            <person name="Qu J.-H."/>
        </authorList>
    </citation>
    <scope>NUCLEOTIDE SEQUENCE [LARGE SCALE GENOMIC DNA]</scope>
    <source>
        <strain evidence="2 3">NAS39</strain>
    </source>
</reference>
<dbReference type="RefSeq" id="WP_219319214.1">
    <property type="nucleotide sequence ID" value="NZ_JAHWYN010000037.1"/>
</dbReference>
<comment type="caution">
    <text evidence="2">The sequence shown here is derived from an EMBL/GenBank/DDBJ whole genome shotgun (WGS) entry which is preliminary data.</text>
</comment>
<gene>
    <name evidence="2" type="ORF">KZH69_19860</name>
</gene>
<feature type="transmembrane region" description="Helical" evidence="1">
    <location>
        <begin position="21"/>
        <end position="40"/>
    </location>
</feature>
<keyword evidence="1" id="KW-0812">Transmembrane</keyword>
<evidence type="ECO:0000256" key="1">
    <source>
        <dbReference type="SAM" id="Phobius"/>
    </source>
</evidence>
<dbReference type="EMBL" id="JAHWYN010000037">
    <property type="protein sequence ID" value="MBW4362742.1"/>
    <property type="molecule type" value="Genomic_DNA"/>
</dbReference>